<dbReference type="SUPFAM" id="SSF49854">
    <property type="entry name" value="Spermadhesin, CUB domain"/>
    <property type="match status" value="1"/>
</dbReference>
<dbReference type="InterPro" id="IPR000742">
    <property type="entry name" value="EGF"/>
</dbReference>
<accession>A0A6J8BT67</accession>
<gene>
    <name evidence="6" type="ORF">MCOR_22524</name>
</gene>
<keyword evidence="1" id="KW-0677">Repeat</keyword>
<keyword evidence="2 3" id="KW-1015">Disulfide bond</keyword>
<feature type="domain" description="EGF-like" evidence="5">
    <location>
        <begin position="7"/>
        <end position="43"/>
    </location>
</feature>
<dbReference type="Proteomes" id="UP000507470">
    <property type="component" value="Unassembled WGS sequence"/>
</dbReference>
<dbReference type="SUPFAM" id="SSF57196">
    <property type="entry name" value="EGF/Laminin"/>
    <property type="match status" value="1"/>
</dbReference>
<evidence type="ECO:0000256" key="3">
    <source>
        <dbReference type="PROSITE-ProRule" id="PRU00076"/>
    </source>
</evidence>
<keyword evidence="7" id="KW-1185">Reference proteome</keyword>
<dbReference type="Gene3D" id="2.10.25.10">
    <property type="entry name" value="Laminin"/>
    <property type="match status" value="1"/>
</dbReference>
<evidence type="ECO:0000256" key="2">
    <source>
        <dbReference type="ARBA" id="ARBA00023157"/>
    </source>
</evidence>
<protein>
    <submittedName>
        <fullName evidence="6">TNFAIP6</fullName>
    </submittedName>
</protein>
<evidence type="ECO:0000313" key="6">
    <source>
        <dbReference type="EMBL" id="CAC5387158.1"/>
    </source>
</evidence>
<sequence length="152" mass="16996">MYDCHAEVGPCFSNPCFNFGSCRASCNTYTCYCPNGTKGSRCQDVIHEIITSPGYPSTYYDNMRRIWHIDVGLKNTVRIKFTHFGLEDEYDFVKIYNGQSTTCGSLANNTGPINPTDSTSTGRYMSILFTSDGSNTDLGFRAVIYKITNLIL</sequence>
<dbReference type="PROSITE" id="PS00022">
    <property type="entry name" value="EGF_1"/>
    <property type="match status" value="1"/>
</dbReference>
<feature type="domain" description="CUB" evidence="4">
    <location>
        <begin position="33"/>
        <end position="147"/>
    </location>
</feature>
<dbReference type="Pfam" id="PF00008">
    <property type="entry name" value="EGF"/>
    <property type="match status" value="1"/>
</dbReference>
<dbReference type="Gene3D" id="2.60.120.290">
    <property type="entry name" value="Spermadhesin, CUB domain"/>
    <property type="match status" value="1"/>
</dbReference>
<dbReference type="CDD" id="cd00053">
    <property type="entry name" value="EGF"/>
    <property type="match status" value="1"/>
</dbReference>
<dbReference type="SMART" id="SM00042">
    <property type="entry name" value="CUB"/>
    <property type="match status" value="1"/>
</dbReference>
<reference evidence="6 7" key="1">
    <citation type="submission" date="2020-06" db="EMBL/GenBank/DDBJ databases">
        <authorList>
            <person name="Li R."/>
            <person name="Bekaert M."/>
        </authorList>
    </citation>
    <scope>NUCLEOTIDE SEQUENCE [LARGE SCALE GENOMIC DNA]</scope>
    <source>
        <strain evidence="7">wild</strain>
    </source>
</reference>
<comment type="caution">
    <text evidence="3">Lacks conserved residue(s) required for the propagation of feature annotation.</text>
</comment>
<dbReference type="PANTHER" id="PTHR24251">
    <property type="entry name" value="OVOCHYMASE-RELATED"/>
    <property type="match status" value="1"/>
</dbReference>
<evidence type="ECO:0000313" key="7">
    <source>
        <dbReference type="Proteomes" id="UP000507470"/>
    </source>
</evidence>
<dbReference type="CDD" id="cd00041">
    <property type="entry name" value="CUB"/>
    <property type="match status" value="1"/>
</dbReference>
<evidence type="ECO:0000259" key="4">
    <source>
        <dbReference type="PROSITE" id="PS01180"/>
    </source>
</evidence>
<dbReference type="Pfam" id="PF00431">
    <property type="entry name" value="CUB"/>
    <property type="match status" value="1"/>
</dbReference>
<dbReference type="PROSITE" id="PS50026">
    <property type="entry name" value="EGF_3"/>
    <property type="match status" value="1"/>
</dbReference>
<dbReference type="EMBL" id="CACVKT020003982">
    <property type="protein sequence ID" value="CAC5387158.1"/>
    <property type="molecule type" value="Genomic_DNA"/>
</dbReference>
<dbReference type="OrthoDB" id="6093719at2759"/>
<evidence type="ECO:0000256" key="1">
    <source>
        <dbReference type="ARBA" id="ARBA00022737"/>
    </source>
</evidence>
<evidence type="ECO:0000259" key="5">
    <source>
        <dbReference type="PROSITE" id="PS50026"/>
    </source>
</evidence>
<dbReference type="InterPro" id="IPR035914">
    <property type="entry name" value="Sperma_CUB_dom_sf"/>
</dbReference>
<feature type="disulfide bond" evidence="3">
    <location>
        <begin position="33"/>
        <end position="42"/>
    </location>
</feature>
<dbReference type="AlphaFoldDB" id="A0A6J8BT67"/>
<dbReference type="PROSITE" id="PS01180">
    <property type="entry name" value="CUB"/>
    <property type="match status" value="1"/>
</dbReference>
<organism evidence="6 7">
    <name type="scientific">Mytilus coruscus</name>
    <name type="common">Sea mussel</name>
    <dbReference type="NCBI Taxonomy" id="42192"/>
    <lineage>
        <taxon>Eukaryota</taxon>
        <taxon>Metazoa</taxon>
        <taxon>Spiralia</taxon>
        <taxon>Lophotrochozoa</taxon>
        <taxon>Mollusca</taxon>
        <taxon>Bivalvia</taxon>
        <taxon>Autobranchia</taxon>
        <taxon>Pteriomorphia</taxon>
        <taxon>Mytilida</taxon>
        <taxon>Mytiloidea</taxon>
        <taxon>Mytilidae</taxon>
        <taxon>Mytilinae</taxon>
        <taxon>Mytilus</taxon>
    </lineage>
</organism>
<dbReference type="InterPro" id="IPR000859">
    <property type="entry name" value="CUB_dom"/>
</dbReference>
<keyword evidence="3" id="KW-0245">EGF-like domain</keyword>
<name>A0A6J8BT67_MYTCO</name>
<proteinExistence type="predicted"/>